<sequence length="361" mass="39342">MTALSSPSLFARTDAADHWLTYCQQHSTVHQDSSHTCQDAPADVVSYDSLTNDDGIELLRTHTRASGEKEQSRIHIDGDCLSCATLAEMTDYLPAIAERTERLLLILPPGVSISTALKVANDCPHIELVTASLAVLDSDIEDDLWSSETLNARGVTGSCADERTPGEFVVADLSYADTALVATHPFDCESSNHRRTLELLRNIAPHLTVISVEHKEPAECGYHNIVAAQTRARPGHLHVTEDVLLGENGEFSTAVITTDKLIDSEQLAQVLPQIVEGMVRVRGHVWLDSHQDDRVAVEGIGPVVWLQTHGAWGRKLPATRIALTGEDVNAAELQKLLETCTITGDDIAQELLRADQTLKEG</sequence>
<dbReference type="RefSeq" id="WP_190724395.1">
    <property type="nucleotide sequence ID" value="NZ_CP061539.1"/>
</dbReference>
<keyword evidence="2" id="KW-0143">Chaperone</keyword>
<dbReference type="GO" id="GO:0000166">
    <property type="term" value="F:nucleotide binding"/>
    <property type="evidence" value="ECO:0007669"/>
    <property type="project" value="UniProtKB-KW"/>
</dbReference>
<dbReference type="Proteomes" id="UP000516404">
    <property type="component" value="Chromosome"/>
</dbReference>
<keyword evidence="5" id="KW-1185">Reference proteome</keyword>
<dbReference type="KEGG" id="rter:IDM49_10010"/>
<dbReference type="AlphaFoldDB" id="A0A7H2BCY7"/>
<dbReference type="InterPro" id="IPR036627">
    <property type="entry name" value="CobW-likC_sf"/>
</dbReference>
<evidence type="ECO:0000313" key="5">
    <source>
        <dbReference type="Proteomes" id="UP000516404"/>
    </source>
</evidence>
<name>A0A7H2BCY7_9MICC</name>
<evidence type="ECO:0000259" key="3">
    <source>
        <dbReference type="SMART" id="SM00833"/>
    </source>
</evidence>
<dbReference type="SUPFAM" id="SSF90002">
    <property type="entry name" value="Hypothetical protein YjiA, C-terminal domain"/>
    <property type="match status" value="1"/>
</dbReference>
<dbReference type="Pfam" id="PF07683">
    <property type="entry name" value="CobW_C"/>
    <property type="match status" value="1"/>
</dbReference>
<keyword evidence="1" id="KW-0547">Nucleotide-binding</keyword>
<dbReference type="InterPro" id="IPR011629">
    <property type="entry name" value="CobW-like_C"/>
</dbReference>
<dbReference type="EMBL" id="CP061539">
    <property type="protein sequence ID" value="QNV37533.1"/>
    <property type="molecule type" value="Genomic_DNA"/>
</dbReference>
<evidence type="ECO:0000256" key="2">
    <source>
        <dbReference type="ARBA" id="ARBA00023186"/>
    </source>
</evidence>
<dbReference type="Gene3D" id="3.30.1220.10">
    <property type="entry name" value="CobW-like, C-terminal domain"/>
    <property type="match status" value="1"/>
</dbReference>
<reference evidence="4 5" key="1">
    <citation type="submission" date="2020-09" db="EMBL/GenBank/DDBJ databases">
        <title>Investigation of environmental microbes.</title>
        <authorList>
            <person name="Ou Y."/>
            <person name="Kang Q."/>
        </authorList>
    </citation>
    <scope>NUCLEOTIDE SEQUENCE [LARGE SCALE GENOMIC DNA]</scope>
    <source>
        <strain evidence="4 5">KJZ-14</strain>
    </source>
</reference>
<evidence type="ECO:0000256" key="1">
    <source>
        <dbReference type="ARBA" id="ARBA00022741"/>
    </source>
</evidence>
<accession>A0A7H2BCY7</accession>
<protein>
    <submittedName>
        <fullName evidence="4">Cobalamin biosynthesis protein CobW</fullName>
    </submittedName>
</protein>
<dbReference type="GeneID" id="96624572"/>
<dbReference type="SMART" id="SM00833">
    <property type="entry name" value="CobW_C"/>
    <property type="match status" value="1"/>
</dbReference>
<organism evidence="4 5">
    <name type="scientific">Rothia terrae</name>
    <dbReference type="NCBI Taxonomy" id="396015"/>
    <lineage>
        <taxon>Bacteria</taxon>
        <taxon>Bacillati</taxon>
        <taxon>Actinomycetota</taxon>
        <taxon>Actinomycetes</taxon>
        <taxon>Micrococcales</taxon>
        <taxon>Micrococcaceae</taxon>
        <taxon>Rothia</taxon>
    </lineage>
</organism>
<gene>
    <name evidence="4" type="ORF">IDM49_10010</name>
</gene>
<proteinExistence type="predicted"/>
<evidence type="ECO:0000313" key="4">
    <source>
        <dbReference type="EMBL" id="QNV37533.1"/>
    </source>
</evidence>
<feature type="domain" description="CobW C-terminal" evidence="3">
    <location>
        <begin position="251"/>
        <end position="341"/>
    </location>
</feature>